<dbReference type="GO" id="GO:0005634">
    <property type="term" value="C:nucleus"/>
    <property type="evidence" value="ECO:0007669"/>
    <property type="project" value="UniProtKB-SubCell"/>
</dbReference>
<dbReference type="SMART" id="SM00487">
    <property type="entry name" value="DEXDc"/>
    <property type="match status" value="1"/>
</dbReference>
<dbReference type="InterPro" id="IPR023614">
    <property type="entry name" value="Porin_dom_sf"/>
</dbReference>
<evidence type="ECO:0000256" key="8">
    <source>
        <dbReference type="ARBA" id="ARBA00022723"/>
    </source>
</evidence>
<keyword evidence="6" id="KW-1134">Transmembrane beta strand</keyword>
<evidence type="ECO:0000256" key="26">
    <source>
        <dbReference type="SAM" id="MobiDB-lite"/>
    </source>
</evidence>
<evidence type="ECO:0000256" key="16">
    <source>
        <dbReference type="ARBA" id="ARBA00022853"/>
    </source>
</evidence>
<dbReference type="InterPro" id="IPR018957">
    <property type="entry name" value="Znf_C3HC4_RING-type"/>
</dbReference>
<evidence type="ECO:0000256" key="2">
    <source>
        <dbReference type="ARBA" id="ARBA00004374"/>
    </source>
</evidence>
<dbReference type="InterPro" id="IPR038718">
    <property type="entry name" value="SNF2-like_sf"/>
</dbReference>
<comment type="similarity">
    <text evidence="4">Belongs to the Tom40 family.</text>
</comment>
<evidence type="ECO:0008006" key="32">
    <source>
        <dbReference type="Google" id="ProtNLM"/>
    </source>
</evidence>
<dbReference type="PANTHER" id="PTHR45626">
    <property type="entry name" value="TRANSCRIPTION TERMINATION FACTOR 2-RELATED"/>
    <property type="match status" value="1"/>
</dbReference>
<evidence type="ECO:0000256" key="19">
    <source>
        <dbReference type="ARBA" id="ARBA00023125"/>
    </source>
</evidence>
<dbReference type="CDD" id="cd07305">
    <property type="entry name" value="Porin3_Tom40"/>
    <property type="match status" value="1"/>
</dbReference>
<evidence type="ECO:0000256" key="6">
    <source>
        <dbReference type="ARBA" id="ARBA00022452"/>
    </source>
</evidence>
<feature type="region of interest" description="Disordered" evidence="26">
    <location>
        <begin position="419"/>
        <end position="439"/>
    </location>
</feature>
<evidence type="ECO:0000256" key="18">
    <source>
        <dbReference type="ARBA" id="ARBA00023015"/>
    </source>
</evidence>
<accession>A0A8S9JEX7</accession>
<dbReference type="Pfam" id="PF00271">
    <property type="entry name" value="Helicase_C"/>
    <property type="match status" value="1"/>
</dbReference>
<protein>
    <recommendedName>
        <fullName evidence="32">RING-type domain-containing protein</fullName>
    </recommendedName>
</protein>
<dbReference type="InterPro" id="IPR017907">
    <property type="entry name" value="Znf_RING_CS"/>
</dbReference>
<keyword evidence="10 25" id="KW-0863">Zinc-finger</keyword>
<sequence>MADLLPPLAAAQIDAKSKVDEKVDYSNLPCPVSYDELNREAISLVLLITDLVFLLDIFFLELIALFSSWIAQTDLRGFNCIVLSGFVSLKADTFEGLRFDFAKGLNQKFSLCHRVMTDGRVNARVKADLTDRLILKATGQLTNEPHMSHAMFNFDYMGSDYRAQFQLGNGALVGATYIQSVTPRLSLGGEVFWAGVPRKSGLGYAARYETDKMVATAQAASTGTIGMNYVQKISDKVSLATDFAYNYLSRDVVASLGYDYILRQSRVRGKIDSNGVASALLEERLSMGLNFLLSAEDCLTFVYVLVLSYSFEAVSGARCRIIPALMWVITSSIRVGEVYLRRVVMTGGFYWMRLGYSDCGIWCCRRAFLASSLLSDLSSCPSMVGFGDNIYSLALWLRKGVCTFAGLGDLVMDSAIEISSGSSSGSGSDDEVSEPSRTRSNTAWLYGNSSFPQAKAALTTPASGSGGAPSQPRDSGNDNEKLSSQQAQKRTLPPSFNPPPASSSRSGNSTSPALGNKNTTPRSDPPSYKPRDSTTFTRNENVLNSNVSGVDDKKLPAQQAMKRAFNAPPYPSRNVADYTSPAFGNKNSFGDGYYRGAHAEIGIQRGVNGVRILPPSMTHGASASPLQYGGQSDPIHRVVGIVEDRNSENDERLIYQAALRDLNQSKNEMDLNPGTLTVSLMRHQKIALAWMFQKETSSLHCSGGILADDQGLGKTISTIALILKQKFESQIKSEISSKQDAEILDLDADDESETPKHESESDVKPEVKVSSNSAGDNGGNGSSDKGKAKVEGTSTSKRDFNRKRPAAGTLIVCPASIVRQWARELDEKVSDESKLSVLIYHGGCRTKDPVELARYDVVVTTYAIVTNEVPKESLVEDDEDDENDNKGLAPGFSKKRKAAVSTSKKSKKRGRKGVDSSSFDSDCGALSRVGWLRVVLDEAQTIKNHRTQVARACCTLRAKRRWCLSGTPIQNTIDDLYSYFRFLRYNPYAVYKSFYHTIKVPISRNSLNGYKKLQAVLRAIMLRRTKGTLSQNYANILLMLLRLRQACDHPQLVKGYNSDPVGKESREAVKRLPREARINLLKRLESSSAICNICNDPPENPVISLCGHVFCYQCVSEHINGDENVCPVRRCREDFGRDVVFSKSALRSSTTNDLGSSSSQNKSFSQKSEFSSSKIKAVLDILQSLSKQGRRNSGQRPSSSLPHEDDDDVTIVEPTTLHSSSPIQGPIKTIVFSQWTGMLDLVEISFIENGIEFRRLDGTMSLLARDRAVKEFSKDPDVEVMLMSLKAGNLGLNMVAACHVILLDLWWNPTTEDQAVDRAHRIGQTRPVSVTRVTIKDTIEDKILSLQEEKRKMVASAFGEEHGGSSATKLTPQSLCLLCFGDALTGKHAIILLCIIGSVIALPYQAFFTAWTSVLDTPVVHLCIVLSSSAI</sequence>
<dbReference type="InterPro" id="IPR000330">
    <property type="entry name" value="SNF2_N"/>
</dbReference>
<evidence type="ECO:0000256" key="15">
    <source>
        <dbReference type="ARBA" id="ARBA00022840"/>
    </source>
</evidence>
<dbReference type="InterPro" id="IPR050628">
    <property type="entry name" value="SNF2_RAD54_helicase_TF"/>
</dbReference>
<keyword evidence="19" id="KW-0238">DNA-binding</keyword>
<evidence type="ECO:0000256" key="13">
    <source>
        <dbReference type="ARBA" id="ARBA00022806"/>
    </source>
</evidence>
<evidence type="ECO:0000256" key="25">
    <source>
        <dbReference type="PROSITE-ProRule" id="PRU00175"/>
    </source>
</evidence>
<dbReference type="FunFam" id="3.40.50.10810:FF:000071">
    <property type="entry name" value="SNF2 domain-containing protein / helicase domain-containing protein / zinc finger protein-like protein"/>
    <property type="match status" value="1"/>
</dbReference>
<dbReference type="GO" id="GO:0003677">
    <property type="term" value="F:DNA binding"/>
    <property type="evidence" value="ECO:0007669"/>
    <property type="project" value="UniProtKB-KW"/>
</dbReference>
<dbReference type="InterPro" id="IPR001650">
    <property type="entry name" value="Helicase_C-like"/>
</dbReference>
<dbReference type="PANTHER" id="PTHR45626:SF48">
    <property type="entry name" value="BNAC03G41330D PROTEIN"/>
    <property type="match status" value="1"/>
</dbReference>
<evidence type="ECO:0000313" key="30">
    <source>
        <dbReference type="EMBL" id="KAF2581140.1"/>
    </source>
</evidence>
<dbReference type="GO" id="GO:0004386">
    <property type="term" value="F:helicase activity"/>
    <property type="evidence" value="ECO:0007669"/>
    <property type="project" value="UniProtKB-KW"/>
</dbReference>
<dbReference type="PROSITE" id="PS51194">
    <property type="entry name" value="HELICASE_CTER"/>
    <property type="match status" value="1"/>
</dbReference>
<keyword evidence="5" id="KW-0813">Transport</keyword>
<dbReference type="Pfam" id="PF00097">
    <property type="entry name" value="zf-C3HC4"/>
    <property type="match status" value="1"/>
</dbReference>
<dbReference type="Gene3D" id="3.30.40.10">
    <property type="entry name" value="Zinc/RING finger domain, C3HC4 (zinc finger)"/>
    <property type="match status" value="1"/>
</dbReference>
<feature type="region of interest" description="Disordered" evidence="26">
    <location>
        <begin position="457"/>
        <end position="553"/>
    </location>
</feature>
<dbReference type="GO" id="GO:0005741">
    <property type="term" value="C:mitochondrial outer membrane"/>
    <property type="evidence" value="ECO:0007669"/>
    <property type="project" value="UniProtKB-SubCell"/>
</dbReference>
<feature type="domain" description="Helicase ATP-binding" evidence="28">
    <location>
        <begin position="695"/>
        <end position="986"/>
    </location>
</feature>
<keyword evidence="11" id="KW-1000">Mitochondrion outer membrane</keyword>
<organism evidence="30 31">
    <name type="scientific">Brassica cretica</name>
    <name type="common">Mustard</name>
    <dbReference type="NCBI Taxonomy" id="69181"/>
    <lineage>
        <taxon>Eukaryota</taxon>
        <taxon>Viridiplantae</taxon>
        <taxon>Streptophyta</taxon>
        <taxon>Embryophyta</taxon>
        <taxon>Tracheophyta</taxon>
        <taxon>Spermatophyta</taxon>
        <taxon>Magnoliopsida</taxon>
        <taxon>eudicotyledons</taxon>
        <taxon>Gunneridae</taxon>
        <taxon>Pentapetalae</taxon>
        <taxon>rosids</taxon>
        <taxon>malvids</taxon>
        <taxon>Brassicales</taxon>
        <taxon>Brassicaceae</taxon>
        <taxon>Brassiceae</taxon>
        <taxon>Brassica</taxon>
    </lineage>
</organism>
<evidence type="ECO:0000259" key="28">
    <source>
        <dbReference type="PROSITE" id="PS51192"/>
    </source>
</evidence>
<dbReference type="GO" id="GO:0005524">
    <property type="term" value="F:ATP binding"/>
    <property type="evidence" value="ECO:0007669"/>
    <property type="project" value="UniProtKB-KW"/>
</dbReference>
<evidence type="ECO:0000259" key="29">
    <source>
        <dbReference type="PROSITE" id="PS51194"/>
    </source>
</evidence>
<evidence type="ECO:0000256" key="24">
    <source>
        <dbReference type="ARBA" id="ARBA00023242"/>
    </source>
</evidence>
<evidence type="ECO:0000256" key="22">
    <source>
        <dbReference type="ARBA" id="ARBA00023158"/>
    </source>
</evidence>
<feature type="compositionally biased region" description="Basic residues" evidence="26">
    <location>
        <begin position="893"/>
        <end position="911"/>
    </location>
</feature>
<gene>
    <name evidence="30" type="ORF">F2Q68_00003227</name>
</gene>
<dbReference type="GO" id="GO:0008320">
    <property type="term" value="F:protein transmembrane transporter activity"/>
    <property type="evidence" value="ECO:0007669"/>
    <property type="project" value="InterPro"/>
</dbReference>
<keyword evidence="22" id="KW-0943">RNA-mediated gene silencing</keyword>
<evidence type="ECO:0000256" key="4">
    <source>
        <dbReference type="ARBA" id="ARBA00010510"/>
    </source>
</evidence>
<dbReference type="GO" id="GO:0008270">
    <property type="term" value="F:zinc ion binding"/>
    <property type="evidence" value="ECO:0007669"/>
    <property type="project" value="UniProtKB-KW"/>
</dbReference>
<keyword evidence="7" id="KW-0812">Transmembrane</keyword>
<evidence type="ECO:0000256" key="11">
    <source>
        <dbReference type="ARBA" id="ARBA00022787"/>
    </source>
</evidence>
<feature type="region of interest" description="Disordered" evidence="26">
    <location>
        <begin position="748"/>
        <end position="801"/>
    </location>
</feature>
<evidence type="ECO:0000313" key="31">
    <source>
        <dbReference type="Proteomes" id="UP000712281"/>
    </source>
</evidence>
<evidence type="ECO:0000256" key="10">
    <source>
        <dbReference type="ARBA" id="ARBA00022771"/>
    </source>
</evidence>
<dbReference type="Pfam" id="PF00176">
    <property type="entry name" value="SNF2-rel_dom"/>
    <property type="match status" value="1"/>
</dbReference>
<dbReference type="GO" id="GO:0030150">
    <property type="term" value="P:protein import into mitochondrial matrix"/>
    <property type="evidence" value="ECO:0007669"/>
    <property type="project" value="InterPro"/>
</dbReference>
<keyword evidence="24" id="KW-0539">Nucleus</keyword>
<evidence type="ECO:0000256" key="20">
    <source>
        <dbReference type="ARBA" id="ARBA00023128"/>
    </source>
</evidence>
<dbReference type="InterPro" id="IPR001841">
    <property type="entry name" value="Znf_RING"/>
</dbReference>
<keyword evidence="18" id="KW-0805">Transcription regulation</keyword>
<dbReference type="SUPFAM" id="SSF52540">
    <property type="entry name" value="P-loop containing nucleoside triphosphate hydrolases"/>
    <property type="match status" value="2"/>
</dbReference>
<dbReference type="Pfam" id="PF01459">
    <property type="entry name" value="Porin_3"/>
    <property type="match status" value="1"/>
</dbReference>
<dbReference type="InterPro" id="IPR027246">
    <property type="entry name" value="Porin_Euk/Tom40"/>
</dbReference>
<feature type="region of interest" description="Disordered" evidence="26">
    <location>
        <begin position="1187"/>
        <end position="1207"/>
    </location>
</feature>
<evidence type="ECO:0000256" key="12">
    <source>
        <dbReference type="ARBA" id="ARBA00022801"/>
    </source>
</evidence>
<keyword evidence="17" id="KW-0653">Protein transport</keyword>
<keyword evidence="9" id="KW-0547">Nucleotide-binding</keyword>
<dbReference type="GO" id="GO:0080188">
    <property type="term" value="P:gene silencing by siRNA-directed DNA methylation"/>
    <property type="evidence" value="ECO:0007669"/>
    <property type="project" value="UniProtKB-ARBA"/>
</dbReference>
<keyword evidence="13" id="KW-0347">Helicase</keyword>
<feature type="compositionally biased region" description="Polar residues" evidence="26">
    <location>
        <begin position="507"/>
        <end position="522"/>
    </location>
</feature>
<keyword evidence="15" id="KW-0067">ATP-binding</keyword>
<dbReference type="PROSITE" id="PS51192">
    <property type="entry name" value="HELICASE_ATP_BIND_1"/>
    <property type="match status" value="1"/>
</dbReference>
<evidence type="ECO:0000256" key="14">
    <source>
        <dbReference type="ARBA" id="ARBA00022833"/>
    </source>
</evidence>
<dbReference type="CDD" id="cd18008">
    <property type="entry name" value="DEXDc_SHPRH-like"/>
    <property type="match status" value="1"/>
</dbReference>
<dbReference type="Gene3D" id="2.40.160.10">
    <property type="entry name" value="Porin"/>
    <property type="match status" value="1"/>
</dbReference>
<dbReference type="GO" id="GO:0008094">
    <property type="term" value="F:ATP-dependent activity, acting on DNA"/>
    <property type="evidence" value="ECO:0007669"/>
    <property type="project" value="TreeGrafter"/>
</dbReference>
<name>A0A8S9JEX7_BRACR</name>
<dbReference type="InterPro" id="IPR049730">
    <property type="entry name" value="SNF2/RAD54-like_C"/>
</dbReference>
<dbReference type="CDD" id="cd18793">
    <property type="entry name" value="SF2_C_SNF"/>
    <property type="match status" value="1"/>
</dbReference>
<comment type="subcellular location">
    <subcellularLocation>
        <location evidence="2">Mitochondrion outer membrane</location>
        <topology evidence="2">Multi-pass membrane protein</topology>
    </subcellularLocation>
    <subcellularLocation>
        <location evidence="1">Nucleus</location>
    </subcellularLocation>
</comment>
<dbReference type="SMART" id="SM00184">
    <property type="entry name" value="RING"/>
    <property type="match status" value="1"/>
</dbReference>
<dbReference type="SUPFAM" id="SSF57850">
    <property type="entry name" value="RING/U-box"/>
    <property type="match status" value="1"/>
</dbReference>
<dbReference type="GO" id="GO:0016787">
    <property type="term" value="F:hydrolase activity"/>
    <property type="evidence" value="ECO:0007669"/>
    <property type="project" value="UniProtKB-KW"/>
</dbReference>
<dbReference type="InterPro" id="IPR013083">
    <property type="entry name" value="Znf_RING/FYVE/PHD"/>
</dbReference>
<dbReference type="EMBL" id="QGKW02001660">
    <property type="protein sequence ID" value="KAF2581140.1"/>
    <property type="molecule type" value="Genomic_DNA"/>
</dbReference>
<comment type="caution">
    <text evidence="30">The sequence shown here is derived from an EMBL/GenBank/DDBJ whole genome shotgun (WGS) entry which is preliminary data.</text>
</comment>
<feature type="compositionally biased region" description="Basic and acidic residues" evidence="26">
    <location>
        <begin position="753"/>
        <end position="767"/>
    </location>
</feature>
<evidence type="ECO:0000259" key="27">
    <source>
        <dbReference type="PROSITE" id="PS50089"/>
    </source>
</evidence>
<dbReference type="PROSITE" id="PS00518">
    <property type="entry name" value="ZF_RING_1"/>
    <property type="match status" value="1"/>
</dbReference>
<evidence type="ECO:0000256" key="17">
    <source>
        <dbReference type="ARBA" id="ARBA00022927"/>
    </source>
</evidence>
<evidence type="ECO:0000256" key="23">
    <source>
        <dbReference type="ARBA" id="ARBA00023163"/>
    </source>
</evidence>
<evidence type="ECO:0000256" key="21">
    <source>
        <dbReference type="ARBA" id="ARBA00023136"/>
    </source>
</evidence>
<feature type="domain" description="RING-type" evidence="27">
    <location>
        <begin position="1091"/>
        <end position="1130"/>
    </location>
</feature>
<evidence type="ECO:0000256" key="9">
    <source>
        <dbReference type="ARBA" id="ARBA00022741"/>
    </source>
</evidence>
<keyword evidence="8" id="KW-0479">Metal-binding</keyword>
<dbReference type="Gene3D" id="3.40.50.300">
    <property type="entry name" value="P-loop containing nucleotide triphosphate hydrolases"/>
    <property type="match status" value="1"/>
</dbReference>
<keyword evidence="16" id="KW-0156">Chromatin regulator</keyword>
<dbReference type="InterPro" id="IPR027417">
    <property type="entry name" value="P-loop_NTPase"/>
</dbReference>
<dbReference type="FunFam" id="3.40.50.10810:FF:000068">
    <property type="entry name" value="SNF2 domain-containing protein / helicase domain-containing protein / zinc finger protein-like protein"/>
    <property type="match status" value="1"/>
</dbReference>
<feature type="domain" description="Helicase C-terminal" evidence="29">
    <location>
        <begin position="1210"/>
        <end position="1376"/>
    </location>
</feature>
<evidence type="ECO:0000256" key="5">
    <source>
        <dbReference type="ARBA" id="ARBA00022448"/>
    </source>
</evidence>
<keyword evidence="20" id="KW-0496">Mitochondrion</keyword>
<dbReference type="Gene3D" id="3.40.50.10810">
    <property type="entry name" value="Tandem AAA-ATPase domain"/>
    <property type="match status" value="3"/>
</dbReference>
<feature type="region of interest" description="Disordered" evidence="26">
    <location>
        <begin position="873"/>
        <end position="922"/>
    </location>
</feature>
<dbReference type="InterPro" id="IPR037930">
    <property type="entry name" value="Tom40"/>
</dbReference>
<feature type="compositionally biased region" description="Polar residues" evidence="26">
    <location>
        <begin position="533"/>
        <end position="548"/>
    </location>
</feature>
<keyword evidence="21" id="KW-0472">Membrane</keyword>
<keyword evidence="23" id="KW-0804">Transcription</keyword>
<proteinExistence type="inferred from homology"/>
<dbReference type="InterPro" id="IPR014001">
    <property type="entry name" value="Helicase_ATP-bd"/>
</dbReference>
<feature type="compositionally biased region" description="Polar residues" evidence="26">
    <location>
        <begin position="1187"/>
        <end position="1201"/>
    </location>
</feature>
<evidence type="ECO:0000256" key="3">
    <source>
        <dbReference type="ARBA" id="ARBA00008438"/>
    </source>
</evidence>
<keyword evidence="14" id="KW-0862">Zinc</keyword>
<reference evidence="30" key="1">
    <citation type="submission" date="2019-12" db="EMBL/GenBank/DDBJ databases">
        <title>Genome sequencing and annotation of Brassica cretica.</title>
        <authorList>
            <person name="Studholme D.J."/>
            <person name="Sarris P.F."/>
        </authorList>
    </citation>
    <scope>NUCLEOTIDE SEQUENCE</scope>
    <source>
        <strain evidence="30">PFS-001/15</strain>
        <tissue evidence="30">Leaf</tissue>
    </source>
</reference>
<keyword evidence="12" id="KW-0378">Hydrolase</keyword>
<dbReference type="Proteomes" id="UP000712281">
    <property type="component" value="Unassembled WGS sequence"/>
</dbReference>
<dbReference type="GO" id="GO:0006281">
    <property type="term" value="P:DNA repair"/>
    <property type="evidence" value="ECO:0007669"/>
    <property type="project" value="TreeGrafter"/>
</dbReference>
<dbReference type="PROSITE" id="PS50089">
    <property type="entry name" value="ZF_RING_2"/>
    <property type="match status" value="1"/>
</dbReference>
<evidence type="ECO:0000256" key="7">
    <source>
        <dbReference type="ARBA" id="ARBA00022692"/>
    </source>
</evidence>
<evidence type="ECO:0000256" key="1">
    <source>
        <dbReference type="ARBA" id="ARBA00004123"/>
    </source>
</evidence>
<dbReference type="SMART" id="SM00490">
    <property type="entry name" value="HELICc"/>
    <property type="match status" value="1"/>
</dbReference>
<comment type="similarity">
    <text evidence="3">Belongs to the SNF2/RAD54 helicase family. RAD16 subfamily.</text>
</comment>